<dbReference type="EMBL" id="JH001016">
    <property type="protein sequence ID" value="EGW11028.1"/>
    <property type="molecule type" value="Genomic_DNA"/>
</dbReference>
<protein>
    <submittedName>
        <fullName evidence="1">Uncharacterized protein</fullName>
    </submittedName>
</protein>
<dbReference type="InParanoid" id="G3I0J1"/>
<sequence>MASDQGPCPLEHLITLQHLISSCALFQPEGWTQASEHARGIWRNALGTMEVS</sequence>
<organism evidence="1 2">
    <name type="scientific">Cricetulus griseus</name>
    <name type="common">Chinese hamster</name>
    <name type="synonym">Cricetulus barabensis griseus</name>
    <dbReference type="NCBI Taxonomy" id="10029"/>
    <lineage>
        <taxon>Eukaryota</taxon>
        <taxon>Metazoa</taxon>
        <taxon>Chordata</taxon>
        <taxon>Craniata</taxon>
        <taxon>Vertebrata</taxon>
        <taxon>Euteleostomi</taxon>
        <taxon>Mammalia</taxon>
        <taxon>Eutheria</taxon>
        <taxon>Euarchontoglires</taxon>
        <taxon>Glires</taxon>
        <taxon>Rodentia</taxon>
        <taxon>Myomorpha</taxon>
        <taxon>Muroidea</taxon>
        <taxon>Cricetidae</taxon>
        <taxon>Cricetinae</taxon>
        <taxon>Cricetulus</taxon>
    </lineage>
</organism>
<evidence type="ECO:0000313" key="1">
    <source>
        <dbReference type="EMBL" id="EGW11028.1"/>
    </source>
</evidence>
<reference evidence="2" key="1">
    <citation type="journal article" date="2011" name="Nat. Biotechnol.">
        <title>The genomic sequence of the Chinese hamster ovary (CHO)-K1 cell line.</title>
        <authorList>
            <person name="Xu X."/>
            <person name="Nagarajan H."/>
            <person name="Lewis N.E."/>
            <person name="Pan S."/>
            <person name="Cai Z."/>
            <person name="Liu X."/>
            <person name="Chen W."/>
            <person name="Xie M."/>
            <person name="Wang W."/>
            <person name="Hammond S."/>
            <person name="Andersen M.R."/>
            <person name="Neff N."/>
            <person name="Passarelli B."/>
            <person name="Koh W."/>
            <person name="Fan H.C."/>
            <person name="Wang J."/>
            <person name="Gui Y."/>
            <person name="Lee K.H."/>
            <person name="Betenbaugh M.J."/>
            <person name="Quake S.R."/>
            <person name="Famili I."/>
            <person name="Palsson B.O."/>
            <person name="Wang J."/>
        </authorList>
    </citation>
    <scope>NUCLEOTIDE SEQUENCE [LARGE SCALE GENOMIC DNA]</scope>
    <source>
        <strain evidence="2">CHO K1 cell line</strain>
    </source>
</reference>
<dbReference type="AlphaFoldDB" id="G3I0J1"/>
<name>G3I0J1_CRIGR</name>
<proteinExistence type="predicted"/>
<gene>
    <name evidence="1" type="ORF">I79_016877</name>
</gene>
<evidence type="ECO:0000313" key="2">
    <source>
        <dbReference type="Proteomes" id="UP000001075"/>
    </source>
</evidence>
<accession>G3I0J1</accession>
<dbReference type="Proteomes" id="UP000001075">
    <property type="component" value="Unassembled WGS sequence"/>
</dbReference>